<feature type="transmembrane region" description="Helical" evidence="6">
    <location>
        <begin position="160"/>
        <end position="189"/>
    </location>
</feature>
<keyword evidence="3 6" id="KW-0812">Transmembrane</keyword>
<feature type="transmembrane region" description="Helical" evidence="6">
    <location>
        <begin position="195"/>
        <end position="214"/>
    </location>
</feature>
<protein>
    <recommendedName>
        <fullName evidence="6">Probable membrane transporter protein</fullName>
    </recommendedName>
</protein>
<dbReference type="GO" id="GO:0005886">
    <property type="term" value="C:plasma membrane"/>
    <property type="evidence" value="ECO:0007669"/>
    <property type="project" value="UniProtKB-SubCell"/>
</dbReference>
<dbReference type="PANTHER" id="PTHR43701">
    <property type="entry name" value="MEMBRANE TRANSPORTER PROTEIN MJ0441-RELATED"/>
    <property type="match status" value="1"/>
</dbReference>
<feature type="transmembrane region" description="Helical" evidence="6">
    <location>
        <begin position="105"/>
        <end position="125"/>
    </location>
</feature>
<feature type="transmembrane region" description="Helical" evidence="6">
    <location>
        <begin position="252"/>
        <end position="274"/>
    </location>
</feature>
<feature type="transmembrane region" description="Helical" evidence="6">
    <location>
        <begin position="51"/>
        <end position="72"/>
    </location>
</feature>
<evidence type="ECO:0000313" key="7">
    <source>
        <dbReference type="EMBL" id="RNB85834.1"/>
    </source>
</evidence>
<dbReference type="PANTHER" id="PTHR43701:SF2">
    <property type="entry name" value="MEMBRANE TRANSPORTER PROTEIN YJNA-RELATED"/>
    <property type="match status" value="1"/>
</dbReference>
<feature type="transmembrane region" description="Helical" evidence="6">
    <location>
        <begin position="79"/>
        <end position="99"/>
    </location>
</feature>
<comment type="subcellular location">
    <subcellularLocation>
        <location evidence="6">Cell membrane</location>
        <topology evidence="6">Multi-pass membrane protein</topology>
    </subcellularLocation>
    <subcellularLocation>
        <location evidence="1">Membrane</location>
        <topology evidence="1">Multi-pass membrane protein</topology>
    </subcellularLocation>
</comment>
<dbReference type="AlphaFoldDB" id="A0A3M8DCS0"/>
<accession>A0A3M8DCS0</accession>
<evidence type="ECO:0000256" key="6">
    <source>
        <dbReference type="RuleBase" id="RU363041"/>
    </source>
</evidence>
<evidence type="ECO:0000256" key="4">
    <source>
        <dbReference type="ARBA" id="ARBA00022989"/>
    </source>
</evidence>
<feature type="transmembrane region" description="Helical" evidence="6">
    <location>
        <begin position="7"/>
        <end position="39"/>
    </location>
</feature>
<feature type="transmembrane region" description="Helical" evidence="6">
    <location>
        <begin position="221"/>
        <end position="240"/>
    </location>
</feature>
<evidence type="ECO:0000256" key="5">
    <source>
        <dbReference type="ARBA" id="ARBA00023136"/>
    </source>
</evidence>
<keyword evidence="4 6" id="KW-1133">Transmembrane helix</keyword>
<dbReference type="InterPro" id="IPR002781">
    <property type="entry name" value="TM_pro_TauE-like"/>
</dbReference>
<gene>
    <name evidence="7" type="ORF">EDM56_17700</name>
</gene>
<name>A0A3M8DCS0_9BACL</name>
<keyword evidence="8" id="KW-1185">Reference proteome</keyword>
<dbReference type="InterPro" id="IPR051598">
    <property type="entry name" value="TSUP/Inactive_protease-like"/>
</dbReference>
<dbReference type="Proteomes" id="UP000271031">
    <property type="component" value="Unassembled WGS sequence"/>
</dbReference>
<comment type="caution">
    <text evidence="7">The sequence shown here is derived from an EMBL/GenBank/DDBJ whole genome shotgun (WGS) entry which is preliminary data.</text>
</comment>
<dbReference type="EMBL" id="RHHQ01000013">
    <property type="protein sequence ID" value="RNB85834.1"/>
    <property type="molecule type" value="Genomic_DNA"/>
</dbReference>
<evidence type="ECO:0000256" key="1">
    <source>
        <dbReference type="ARBA" id="ARBA00004141"/>
    </source>
</evidence>
<proteinExistence type="inferred from homology"/>
<evidence type="ECO:0000256" key="2">
    <source>
        <dbReference type="ARBA" id="ARBA00009142"/>
    </source>
</evidence>
<sequence>MMITIVVLFLLIGLLAGIIGSLVGMGGGMFFVPALLYVVNHFYPGEMTPQLAAGTSLFVIVVTALSSSVTYLKQKKVDIQSALLFFIGSAPGAITGVYLNKLFDSHTFSLVFGLFQLAMFVLMMVKDKLKPRHVEWEVKRTYVDESGTTHTYGYSRWLSILLAFLVGNVSSLFGVGGGILMVPVMLILFRFPPHMATATSMCVIFLSSLVGSITNIMHHQVAWLYVFALAPGALVGGVLGAKIASRLKGRTLVFLLRILILAIAVQMITEYFIYR</sequence>
<evidence type="ECO:0000256" key="3">
    <source>
        <dbReference type="ARBA" id="ARBA00022692"/>
    </source>
</evidence>
<dbReference type="Pfam" id="PF01925">
    <property type="entry name" value="TauE"/>
    <property type="match status" value="1"/>
</dbReference>
<keyword evidence="5 6" id="KW-0472">Membrane</keyword>
<dbReference type="OrthoDB" id="9780109at2"/>
<keyword evidence="6" id="KW-1003">Cell membrane</keyword>
<reference evidence="7 8" key="1">
    <citation type="submission" date="2018-10" db="EMBL/GenBank/DDBJ databases">
        <title>Phylogenomics of Brevibacillus.</title>
        <authorList>
            <person name="Dunlap C."/>
        </authorList>
    </citation>
    <scope>NUCLEOTIDE SEQUENCE [LARGE SCALE GENOMIC DNA]</scope>
    <source>
        <strain evidence="7 8">JCM 15716</strain>
    </source>
</reference>
<comment type="similarity">
    <text evidence="2 6">Belongs to the 4-toluene sulfonate uptake permease (TSUP) (TC 2.A.102) family.</text>
</comment>
<evidence type="ECO:0000313" key="8">
    <source>
        <dbReference type="Proteomes" id="UP000271031"/>
    </source>
</evidence>
<organism evidence="7 8">
    <name type="scientific">Brevibacillus fluminis</name>
    <dbReference type="NCBI Taxonomy" id="511487"/>
    <lineage>
        <taxon>Bacteria</taxon>
        <taxon>Bacillati</taxon>
        <taxon>Bacillota</taxon>
        <taxon>Bacilli</taxon>
        <taxon>Bacillales</taxon>
        <taxon>Paenibacillaceae</taxon>
        <taxon>Brevibacillus</taxon>
    </lineage>
</organism>